<dbReference type="Pfam" id="PF01471">
    <property type="entry name" value="PG_binding_1"/>
    <property type="match status" value="1"/>
</dbReference>
<keyword evidence="1" id="KW-0472">Membrane</keyword>
<feature type="domain" description="Peptidoglycan binding-like" evidence="2">
    <location>
        <begin position="174"/>
        <end position="211"/>
    </location>
</feature>
<dbReference type="EMBL" id="QMEB01000134">
    <property type="protein sequence ID" value="NMG21055.1"/>
    <property type="molecule type" value="Genomic_DNA"/>
</dbReference>
<evidence type="ECO:0000259" key="2">
    <source>
        <dbReference type="Pfam" id="PF01471"/>
    </source>
</evidence>
<keyword evidence="1" id="KW-0812">Transmembrane</keyword>
<dbReference type="InterPro" id="IPR002477">
    <property type="entry name" value="Peptidoglycan-bd-like"/>
</dbReference>
<keyword evidence="4" id="KW-1185">Reference proteome</keyword>
<protein>
    <submittedName>
        <fullName evidence="3">Peptidoglycan-binding protein</fullName>
    </submittedName>
</protein>
<dbReference type="Proteomes" id="UP000718564">
    <property type="component" value="Unassembled WGS sequence"/>
</dbReference>
<reference evidence="3 4" key="1">
    <citation type="submission" date="2018-06" db="EMBL/GenBank/DDBJ databases">
        <title>Comparative genomics of Brasilonema spp. strains.</title>
        <authorList>
            <person name="Alvarenga D.O."/>
            <person name="Fiore M.F."/>
            <person name="Varani A.M."/>
        </authorList>
    </citation>
    <scope>NUCLEOTIDE SEQUENCE [LARGE SCALE GENOMIC DNA]</scope>
    <source>
        <strain evidence="3 4">SPC951</strain>
    </source>
</reference>
<dbReference type="Gene3D" id="1.10.101.10">
    <property type="entry name" value="PGBD-like superfamily/PGBD"/>
    <property type="match status" value="1"/>
</dbReference>
<sequence length="214" mass="22786">MEYLAYSLMDSAYAEATKDTEFSLPELKLPELKLPELKLKFNWNRNFKSAWLTFALIGALLGILAQAQTATAAYNGPGNNYYVKTKGSDLLVRKSPSSSSAAVASYRNGSRLPKVVGYANGFAKLSNGYYVGANWIGNKPGKGYTRGPGVGGPYTLSLGSQGSTVAKLQETLGLTPTAYYGSITADAVKNYQRRNGLLADGVAGPQTLSALGVY</sequence>
<evidence type="ECO:0000313" key="4">
    <source>
        <dbReference type="Proteomes" id="UP000718564"/>
    </source>
</evidence>
<name>A0ABX1P9K6_9CYAN</name>
<proteinExistence type="predicted"/>
<gene>
    <name evidence="3" type="ORF">DP116_16990</name>
</gene>
<evidence type="ECO:0000256" key="1">
    <source>
        <dbReference type="SAM" id="Phobius"/>
    </source>
</evidence>
<feature type="transmembrane region" description="Helical" evidence="1">
    <location>
        <begin position="49"/>
        <end position="67"/>
    </location>
</feature>
<accession>A0ABX1P9K6</accession>
<organism evidence="3 4">
    <name type="scientific">Brasilonema bromeliae SPC951</name>
    <dbReference type="NCBI Taxonomy" id="385972"/>
    <lineage>
        <taxon>Bacteria</taxon>
        <taxon>Bacillati</taxon>
        <taxon>Cyanobacteriota</taxon>
        <taxon>Cyanophyceae</taxon>
        <taxon>Nostocales</taxon>
        <taxon>Scytonemataceae</taxon>
        <taxon>Brasilonema</taxon>
        <taxon>Bromeliae group (in: Brasilonema)</taxon>
    </lineage>
</organism>
<dbReference type="InterPro" id="IPR036365">
    <property type="entry name" value="PGBD-like_sf"/>
</dbReference>
<comment type="caution">
    <text evidence="3">The sequence shown here is derived from an EMBL/GenBank/DDBJ whole genome shotgun (WGS) entry which is preliminary data.</text>
</comment>
<dbReference type="RefSeq" id="WP_169156307.1">
    <property type="nucleotide sequence ID" value="NZ_CAWPJE010000127.1"/>
</dbReference>
<dbReference type="InterPro" id="IPR036366">
    <property type="entry name" value="PGBDSf"/>
</dbReference>
<dbReference type="SUPFAM" id="SSF47090">
    <property type="entry name" value="PGBD-like"/>
    <property type="match status" value="1"/>
</dbReference>
<evidence type="ECO:0000313" key="3">
    <source>
        <dbReference type="EMBL" id="NMG21055.1"/>
    </source>
</evidence>
<keyword evidence="1" id="KW-1133">Transmembrane helix</keyword>